<proteinExistence type="predicted"/>
<dbReference type="Proteomes" id="UP000245884">
    <property type="component" value="Unassembled WGS sequence"/>
</dbReference>
<name>A0A316UIN2_9BASI</name>
<gene>
    <name evidence="2" type="ORF">BDZ90DRAFT_234299</name>
</gene>
<feature type="compositionally biased region" description="Low complexity" evidence="1">
    <location>
        <begin position="26"/>
        <end position="35"/>
    </location>
</feature>
<evidence type="ECO:0000313" key="2">
    <source>
        <dbReference type="EMBL" id="PWN25080.1"/>
    </source>
</evidence>
<feature type="region of interest" description="Disordered" evidence="1">
    <location>
        <begin position="77"/>
        <end position="97"/>
    </location>
</feature>
<evidence type="ECO:0000313" key="3">
    <source>
        <dbReference type="Proteomes" id="UP000245884"/>
    </source>
</evidence>
<dbReference type="EMBL" id="KZ819677">
    <property type="protein sequence ID" value="PWN25080.1"/>
    <property type="molecule type" value="Genomic_DNA"/>
</dbReference>
<keyword evidence="3" id="KW-1185">Reference proteome</keyword>
<feature type="region of interest" description="Disordered" evidence="1">
    <location>
        <begin position="147"/>
        <end position="167"/>
    </location>
</feature>
<sequence>MTNPNPTKRPFNPTLSAAEAFPPPSTFSSYSTGSPNTTFSRTDSRLSCQMASRPSSDVLAGLQSVGMRARMAVERGYDGSNGGRAGTPPSGAAVLPPRATWGRTQSMPTWGMAQQQQGARELQPFGEGNAWPSAVEYATIRHQNRSDDLMEEDGASVAASSSSSLKRTADDVLGDAFGDEEGDFVDEEQENVDLAAGPGSMAPPPAPRRTIAPTPARLAPRANPFAQGASTTHTMPANLATAEYLRAGADGANEPWASMRFDDFAKKEDF</sequence>
<organism evidence="2 3">
    <name type="scientific">Jaminaea rosea</name>
    <dbReference type="NCBI Taxonomy" id="1569628"/>
    <lineage>
        <taxon>Eukaryota</taxon>
        <taxon>Fungi</taxon>
        <taxon>Dikarya</taxon>
        <taxon>Basidiomycota</taxon>
        <taxon>Ustilaginomycotina</taxon>
        <taxon>Exobasidiomycetes</taxon>
        <taxon>Microstromatales</taxon>
        <taxon>Microstromatales incertae sedis</taxon>
        <taxon>Jaminaea</taxon>
    </lineage>
</organism>
<feature type="region of interest" description="Disordered" evidence="1">
    <location>
        <begin position="1"/>
        <end position="55"/>
    </location>
</feature>
<protein>
    <submittedName>
        <fullName evidence="2">Uncharacterized protein</fullName>
    </submittedName>
</protein>
<reference evidence="2 3" key="1">
    <citation type="journal article" date="2018" name="Mol. Biol. Evol.">
        <title>Broad Genomic Sampling Reveals a Smut Pathogenic Ancestry of the Fungal Clade Ustilaginomycotina.</title>
        <authorList>
            <person name="Kijpornyongpan T."/>
            <person name="Mondo S.J."/>
            <person name="Barry K."/>
            <person name="Sandor L."/>
            <person name="Lee J."/>
            <person name="Lipzen A."/>
            <person name="Pangilinan J."/>
            <person name="LaButti K."/>
            <person name="Hainaut M."/>
            <person name="Henrissat B."/>
            <person name="Grigoriev I.V."/>
            <person name="Spatafora J.W."/>
            <person name="Aime M.C."/>
        </authorList>
    </citation>
    <scope>NUCLEOTIDE SEQUENCE [LARGE SCALE GENOMIC DNA]</scope>
    <source>
        <strain evidence="2 3">MCA 5214</strain>
    </source>
</reference>
<dbReference type="GeneID" id="37028786"/>
<accession>A0A316UIN2</accession>
<feature type="compositionally biased region" description="Low complexity" evidence="1">
    <location>
        <begin position="155"/>
        <end position="164"/>
    </location>
</feature>
<feature type="compositionally biased region" description="Polar residues" evidence="1">
    <location>
        <begin position="36"/>
        <end position="55"/>
    </location>
</feature>
<dbReference type="RefSeq" id="XP_025359692.1">
    <property type="nucleotide sequence ID" value="XM_025506963.1"/>
</dbReference>
<evidence type="ECO:0000256" key="1">
    <source>
        <dbReference type="SAM" id="MobiDB-lite"/>
    </source>
</evidence>
<dbReference type="AlphaFoldDB" id="A0A316UIN2"/>
<feature type="region of interest" description="Disordered" evidence="1">
    <location>
        <begin position="194"/>
        <end position="213"/>
    </location>
</feature>